<organism evidence="1 2">
    <name type="scientific">Sporothrix epigloea</name>
    <dbReference type="NCBI Taxonomy" id="1892477"/>
    <lineage>
        <taxon>Eukaryota</taxon>
        <taxon>Fungi</taxon>
        <taxon>Dikarya</taxon>
        <taxon>Ascomycota</taxon>
        <taxon>Pezizomycotina</taxon>
        <taxon>Sordariomycetes</taxon>
        <taxon>Sordariomycetidae</taxon>
        <taxon>Ophiostomatales</taxon>
        <taxon>Ophiostomataceae</taxon>
        <taxon>Sporothrix</taxon>
    </lineage>
</organism>
<sequence>MELKKLGKTEHTSEASDWLSKLSVLLVYDFEGAIHLGDWDELESICEMAASCDDPNTLRVFGDTLLRSQALVPGEINNHEEFVSTMRLLVNKLHCADNVGDGKLVQYYLCLFQAALYRDNDAAFQILEEVKRMIDDGLVSETKLNWPEEEIQFLAATAFNEGIDWFAAGREDRVRHWVLSAASLAEQCHDGGKLKSLITSRFNLLKIGDLEIKQSVELDTEGLVPMNSSAITMTAA</sequence>
<evidence type="ECO:0000313" key="1">
    <source>
        <dbReference type="EMBL" id="CAK7265981.1"/>
    </source>
</evidence>
<name>A0ABP0DGJ7_9PEZI</name>
<keyword evidence="2" id="KW-1185">Reference proteome</keyword>
<proteinExistence type="predicted"/>
<evidence type="ECO:0000313" key="2">
    <source>
        <dbReference type="Proteomes" id="UP001642502"/>
    </source>
</evidence>
<dbReference type="EMBL" id="CAWUON010000015">
    <property type="protein sequence ID" value="CAK7265981.1"/>
    <property type="molecule type" value="Genomic_DNA"/>
</dbReference>
<dbReference type="PANTHER" id="PTHR40375:SF2">
    <property type="entry name" value="SPORULATION-SPECIFIC PROTEIN 22"/>
    <property type="match status" value="1"/>
</dbReference>
<reference evidence="1 2" key="1">
    <citation type="submission" date="2024-01" db="EMBL/GenBank/DDBJ databases">
        <authorList>
            <person name="Allen C."/>
            <person name="Tagirdzhanova G."/>
        </authorList>
    </citation>
    <scope>NUCLEOTIDE SEQUENCE [LARGE SCALE GENOMIC DNA]</scope>
    <source>
        <strain evidence="1 2">CBS 119000</strain>
    </source>
</reference>
<accession>A0ABP0DGJ7</accession>
<dbReference type="Proteomes" id="UP001642502">
    <property type="component" value="Unassembled WGS sequence"/>
</dbReference>
<gene>
    <name evidence="1" type="primary">RDS2_1</name>
    <name evidence="1" type="ORF">SEPCBS119000_001788</name>
</gene>
<dbReference type="InterPro" id="IPR039057">
    <property type="entry name" value="Spo22/ZIP4"/>
</dbReference>
<comment type="caution">
    <text evidence="1">The sequence shown here is derived from an EMBL/GenBank/DDBJ whole genome shotgun (WGS) entry which is preliminary data.</text>
</comment>
<protein>
    <submittedName>
        <fullName evidence="1">Transcription factor</fullName>
    </submittedName>
</protein>
<dbReference type="PANTHER" id="PTHR40375">
    <property type="entry name" value="SPORULATION-SPECIFIC PROTEIN 22"/>
    <property type="match status" value="1"/>
</dbReference>